<reference evidence="7" key="1">
    <citation type="journal article" name="DNA Res.">
        <title>The physiological potential of anammox bacteria as revealed by their core genome structure.</title>
        <authorList>
            <person name="Okubo T."/>
            <person name="Toyoda A."/>
            <person name="Fukuhara K."/>
            <person name="Uchiyama I."/>
            <person name="Harigaya Y."/>
            <person name="Kuroiwa M."/>
            <person name="Suzuki T."/>
            <person name="Murakami Y."/>
            <person name="Suwa Y."/>
            <person name="Takami H."/>
        </authorList>
    </citation>
    <scope>NUCLEOTIDE SEQUENCE</scope>
    <source>
        <strain evidence="7">317325-2</strain>
    </source>
</reference>
<name>A0A809SCY2_9BACT</name>
<evidence type="ECO:0000313" key="7">
    <source>
        <dbReference type="EMBL" id="BBO22614.1"/>
    </source>
</evidence>
<dbReference type="InterPro" id="IPR003713">
    <property type="entry name" value="FliS"/>
</dbReference>
<organism evidence="7 8">
    <name type="scientific">Candidatus Nitrosymbiomonas proteolyticus</name>
    <dbReference type="NCBI Taxonomy" id="2608984"/>
    <lineage>
        <taxon>Bacteria</taxon>
        <taxon>Bacillati</taxon>
        <taxon>Armatimonadota</taxon>
        <taxon>Armatimonadota incertae sedis</taxon>
        <taxon>Candidatus Nitrosymbiomonas</taxon>
    </lineage>
</organism>
<dbReference type="CDD" id="cd16098">
    <property type="entry name" value="FliS"/>
    <property type="match status" value="1"/>
</dbReference>
<comment type="similarity">
    <text evidence="2 6">Belongs to the FliS family.</text>
</comment>
<protein>
    <recommendedName>
        <fullName evidence="6">Flagellar secretion chaperone FliS</fullName>
    </recommendedName>
</protein>
<dbReference type="AlphaFoldDB" id="A0A809SCY2"/>
<evidence type="ECO:0000256" key="6">
    <source>
        <dbReference type="PIRNR" id="PIRNR039090"/>
    </source>
</evidence>
<dbReference type="GO" id="GO:0005829">
    <property type="term" value="C:cytosol"/>
    <property type="evidence" value="ECO:0007669"/>
    <property type="project" value="UniProtKB-SubCell"/>
</dbReference>
<dbReference type="Gene3D" id="1.20.120.340">
    <property type="entry name" value="Flagellar protein FliS"/>
    <property type="match status" value="1"/>
</dbReference>
<keyword evidence="4 6" id="KW-1005">Bacterial flagellum biogenesis</keyword>
<dbReference type="Proteomes" id="UP000662873">
    <property type="component" value="Chromosome"/>
</dbReference>
<keyword evidence="7" id="KW-0282">Flagellum</keyword>
<keyword evidence="7" id="KW-0966">Cell projection</keyword>
<accession>A0A809SCY2</accession>
<dbReference type="SUPFAM" id="SSF101116">
    <property type="entry name" value="Flagellar export chaperone FliS"/>
    <property type="match status" value="1"/>
</dbReference>
<proteinExistence type="inferred from homology"/>
<dbReference type="EMBL" id="AP021858">
    <property type="protein sequence ID" value="BBO22614.1"/>
    <property type="molecule type" value="Genomic_DNA"/>
</dbReference>
<dbReference type="PIRSF" id="PIRSF039090">
    <property type="entry name" value="Flis"/>
    <property type="match status" value="1"/>
</dbReference>
<sequence length="135" mass="15121">MSQSRYLHEYQKNAVNGASPLQLVLMLYDGALRFMEAGKRAMEAGDLEAQNKNLQRAQRIVLELTSCLDMEQGGEIATHLFSLYSYVLNQLVEANVNDDPGGIDRSMQVLSDLRSSWDSLSKSLSPEPEERQRAA</sequence>
<evidence type="ECO:0000256" key="4">
    <source>
        <dbReference type="ARBA" id="ARBA00022795"/>
    </source>
</evidence>
<keyword evidence="7" id="KW-0969">Cilium</keyword>
<dbReference type="Pfam" id="PF02561">
    <property type="entry name" value="FliS"/>
    <property type="match status" value="1"/>
</dbReference>
<dbReference type="PANTHER" id="PTHR34773">
    <property type="entry name" value="FLAGELLAR SECRETION CHAPERONE FLIS"/>
    <property type="match status" value="1"/>
</dbReference>
<dbReference type="InterPro" id="IPR036584">
    <property type="entry name" value="FliS_sf"/>
</dbReference>
<gene>
    <name evidence="7" type="ORF">NPRO_02090</name>
</gene>
<dbReference type="GO" id="GO:0071973">
    <property type="term" value="P:bacterial-type flagellum-dependent cell motility"/>
    <property type="evidence" value="ECO:0007669"/>
    <property type="project" value="TreeGrafter"/>
</dbReference>
<evidence type="ECO:0000256" key="1">
    <source>
        <dbReference type="ARBA" id="ARBA00004514"/>
    </source>
</evidence>
<keyword evidence="3 6" id="KW-0963">Cytoplasm</keyword>
<keyword evidence="5" id="KW-0143">Chaperone</keyword>
<evidence type="ECO:0000313" key="8">
    <source>
        <dbReference type="Proteomes" id="UP000662873"/>
    </source>
</evidence>
<evidence type="ECO:0000256" key="2">
    <source>
        <dbReference type="ARBA" id="ARBA00008787"/>
    </source>
</evidence>
<evidence type="ECO:0000256" key="5">
    <source>
        <dbReference type="ARBA" id="ARBA00023186"/>
    </source>
</evidence>
<evidence type="ECO:0000256" key="3">
    <source>
        <dbReference type="ARBA" id="ARBA00022490"/>
    </source>
</evidence>
<dbReference type="KEGG" id="npy:NPRO_02090"/>
<dbReference type="PANTHER" id="PTHR34773:SF1">
    <property type="entry name" value="FLAGELLAR SECRETION CHAPERONE FLIS"/>
    <property type="match status" value="1"/>
</dbReference>
<dbReference type="GO" id="GO:0044780">
    <property type="term" value="P:bacterial-type flagellum assembly"/>
    <property type="evidence" value="ECO:0007669"/>
    <property type="project" value="InterPro"/>
</dbReference>
<comment type="subcellular location">
    <subcellularLocation>
        <location evidence="1 6">Cytoplasm</location>
        <location evidence="1 6">Cytosol</location>
    </subcellularLocation>
</comment>
<dbReference type="NCBIfam" id="TIGR00208">
    <property type="entry name" value="fliS"/>
    <property type="match status" value="1"/>
</dbReference>